<feature type="transmembrane region" description="Helical" evidence="2">
    <location>
        <begin position="123"/>
        <end position="140"/>
    </location>
</feature>
<keyword evidence="2" id="KW-0472">Membrane</keyword>
<organism evidence="3 4">
    <name type="scientific">Paramecium primaurelia</name>
    <dbReference type="NCBI Taxonomy" id="5886"/>
    <lineage>
        <taxon>Eukaryota</taxon>
        <taxon>Sar</taxon>
        <taxon>Alveolata</taxon>
        <taxon>Ciliophora</taxon>
        <taxon>Intramacronucleata</taxon>
        <taxon>Oligohymenophorea</taxon>
        <taxon>Peniculida</taxon>
        <taxon>Parameciidae</taxon>
        <taxon>Paramecium</taxon>
    </lineage>
</organism>
<protein>
    <recommendedName>
        <fullName evidence="5">Transmembrane protein</fullName>
    </recommendedName>
</protein>
<dbReference type="Proteomes" id="UP000688137">
    <property type="component" value="Unassembled WGS sequence"/>
</dbReference>
<keyword evidence="4" id="KW-1185">Reference proteome</keyword>
<reference evidence="3" key="1">
    <citation type="submission" date="2021-01" db="EMBL/GenBank/DDBJ databases">
        <authorList>
            <consortium name="Genoscope - CEA"/>
            <person name="William W."/>
        </authorList>
    </citation>
    <scope>NUCLEOTIDE SEQUENCE</scope>
</reference>
<keyword evidence="1" id="KW-0175">Coiled coil</keyword>
<proteinExistence type="predicted"/>
<feature type="transmembrane region" description="Helical" evidence="2">
    <location>
        <begin position="146"/>
        <end position="164"/>
    </location>
</feature>
<feature type="coiled-coil region" evidence="1">
    <location>
        <begin position="400"/>
        <end position="450"/>
    </location>
</feature>
<evidence type="ECO:0008006" key="5">
    <source>
        <dbReference type="Google" id="ProtNLM"/>
    </source>
</evidence>
<dbReference type="OMA" id="INSYHLW"/>
<feature type="transmembrane region" description="Helical" evidence="2">
    <location>
        <begin position="7"/>
        <end position="27"/>
    </location>
</feature>
<evidence type="ECO:0000313" key="3">
    <source>
        <dbReference type="EMBL" id="CAD8043808.1"/>
    </source>
</evidence>
<gene>
    <name evidence="3" type="ORF">PPRIM_AZ9-3.1.T0050462</name>
</gene>
<sequence>MLNFIKLFLPLLLNSLFAIMSIIYLQLKGQQSYFLLSEVVCLILGATLNIIAQIQTKKHQIQQDYSPVFFIFLLLVQFSSLLLLDYKQLSQNILSLLIGGMLILQKFKQTNQQHNIKIKMTKALLQSVTLLFIIILVMTSQKQSHYHIEELTIISILIIVYLVIQLQPKKLDKKSQNKMISLTQNSTTQQINSYHLWEKFLEKSIFVVSSNNNDIVIEKISVYLEQYLKDKHQNIEDFLKNTQIIEISFENENIILNKMIEVKQSLYQYIKEILNNNNEKSKNNIPKNWKLQNQFQEDQSSKLMSPNESRSQLSIIYKQDSHSQKKYSLDNGNNALDQSTIEKELFNRSAKDLSLIFNNQLQQTYSPFIQNKVKLFGIFKYDKQNYKKITFNNQNQALIFEFEEEPIEQLKQKLNDIQNQYKLIVTKIQCQRITLMLQELKVKLNQIINQNMDQKLLRQLQSQIYLINLCNHNFWYFLTDNFEERKPSQLNLNIFLNQIITKLNQDAIIIEKNIKISIKDDELLMNETVITHPQYLRLVIINLIYNSIKECQKTTDSSYSIDINLKQVNKEDIQFEIIDDAGGFADKLDYSRVLVGKLGIFVCQKLLPYLSENPILKFKTINQGGIRKGNLVSFQISKNLNEINNNSNKYSTQNIIKQDIQNVAKILQSY</sequence>
<evidence type="ECO:0000256" key="1">
    <source>
        <dbReference type="SAM" id="Coils"/>
    </source>
</evidence>
<feature type="transmembrane region" description="Helical" evidence="2">
    <location>
        <begin position="33"/>
        <end position="52"/>
    </location>
</feature>
<name>A0A8S1K046_PARPR</name>
<keyword evidence="2" id="KW-0812">Transmembrane</keyword>
<evidence type="ECO:0000313" key="4">
    <source>
        <dbReference type="Proteomes" id="UP000688137"/>
    </source>
</evidence>
<dbReference type="EMBL" id="CAJJDM010000002">
    <property type="protein sequence ID" value="CAD8043808.1"/>
    <property type="molecule type" value="Genomic_DNA"/>
</dbReference>
<accession>A0A8S1K046</accession>
<evidence type="ECO:0000256" key="2">
    <source>
        <dbReference type="SAM" id="Phobius"/>
    </source>
</evidence>
<comment type="caution">
    <text evidence="3">The sequence shown here is derived from an EMBL/GenBank/DDBJ whole genome shotgun (WGS) entry which is preliminary data.</text>
</comment>
<feature type="transmembrane region" description="Helical" evidence="2">
    <location>
        <begin position="64"/>
        <end position="83"/>
    </location>
</feature>
<dbReference type="AlphaFoldDB" id="A0A8S1K046"/>
<keyword evidence="2" id="KW-1133">Transmembrane helix</keyword>